<dbReference type="InterPro" id="IPR057739">
    <property type="entry name" value="Glyco_hydro_29_N"/>
</dbReference>
<sequence>MFTDIQKARMEWSKLRYGMFIHFGPNTFEGTGWGSGAFPAGMFAPANLDVSQWAQTAVEAGMKYAVLTAKHHDGFCLWPSEHTDYSVRHSPAGIDIVGAFAEEFRKAGLQVGLYYSLWDRNYPDYEDDEKYARYMKLQITELLTEYGDLVELWFDGGWDKEHPTREWPYQPEWETMPDSGFNRGERWRWESLYHLIHELQPGCLVINNSSSDRPGQVRYMPVDVRTAEHFHYIWQEQECMLPPASGDEHGLPLEFCTSLNPDWFWTGRSYPHPGVAAIREWYGEARRHGGNLLLNVGPNRDGLIPEYHRAMLKQAKI</sequence>
<proteinExistence type="inferred from homology"/>
<evidence type="ECO:0000256" key="2">
    <source>
        <dbReference type="ARBA" id="ARBA00007951"/>
    </source>
</evidence>
<keyword evidence="4" id="KW-0732">Signal</keyword>
<gene>
    <name evidence="8" type="ORF">ACFSUF_04405</name>
</gene>
<evidence type="ECO:0000313" key="8">
    <source>
        <dbReference type="EMBL" id="MFD2611660.1"/>
    </source>
</evidence>
<dbReference type="Gene3D" id="3.20.20.80">
    <property type="entry name" value="Glycosidases"/>
    <property type="match status" value="1"/>
</dbReference>
<dbReference type="EMBL" id="JBHUME010000005">
    <property type="protein sequence ID" value="MFD2611660.1"/>
    <property type="molecule type" value="Genomic_DNA"/>
</dbReference>
<comment type="function">
    <text evidence="1">Alpha-L-fucosidase is responsible for hydrolyzing the alpha-1,6-linked fucose joined to the reducing-end N-acetylglucosamine of the carbohydrate moieties of glycoproteins.</text>
</comment>
<dbReference type="InterPro" id="IPR000933">
    <property type="entry name" value="Glyco_hydro_29"/>
</dbReference>
<dbReference type="PIRSF" id="PIRSF001092">
    <property type="entry name" value="Alpha-L-fucosidase"/>
    <property type="match status" value="1"/>
</dbReference>
<keyword evidence="6" id="KW-0326">Glycosidase</keyword>
<dbReference type="InterPro" id="IPR016286">
    <property type="entry name" value="FUC_metazoa-typ"/>
</dbReference>
<dbReference type="PRINTS" id="PR00741">
    <property type="entry name" value="GLHYDRLASE29"/>
</dbReference>
<organism evidence="8 9">
    <name type="scientific">Paenibacillus gansuensis</name>
    <dbReference type="NCBI Taxonomy" id="306542"/>
    <lineage>
        <taxon>Bacteria</taxon>
        <taxon>Bacillati</taxon>
        <taxon>Bacillota</taxon>
        <taxon>Bacilli</taxon>
        <taxon>Bacillales</taxon>
        <taxon>Paenibacillaceae</taxon>
        <taxon>Paenibacillus</taxon>
    </lineage>
</organism>
<evidence type="ECO:0000256" key="6">
    <source>
        <dbReference type="ARBA" id="ARBA00023295"/>
    </source>
</evidence>
<dbReference type="InterPro" id="IPR017853">
    <property type="entry name" value="GH"/>
</dbReference>
<dbReference type="PANTHER" id="PTHR10030:SF37">
    <property type="entry name" value="ALPHA-L-FUCOSIDASE-RELATED"/>
    <property type="match status" value="1"/>
</dbReference>
<comment type="caution">
    <text evidence="8">The sequence shown here is derived from an EMBL/GenBank/DDBJ whole genome shotgun (WGS) entry which is preliminary data.</text>
</comment>
<dbReference type="RefSeq" id="WP_377600526.1">
    <property type="nucleotide sequence ID" value="NZ_JBHUME010000005.1"/>
</dbReference>
<name>A0ABW5PB22_9BACL</name>
<dbReference type="EC" id="3.2.1.51" evidence="3"/>
<dbReference type="Pfam" id="PF01120">
    <property type="entry name" value="Alpha_L_fucos"/>
    <property type="match status" value="1"/>
</dbReference>
<dbReference type="SMART" id="SM00812">
    <property type="entry name" value="Alpha_L_fucos"/>
    <property type="match status" value="1"/>
</dbReference>
<comment type="similarity">
    <text evidence="2">Belongs to the glycosyl hydrolase 29 family.</text>
</comment>
<protein>
    <recommendedName>
        <fullName evidence="3">alpha-L-fucosidase</fullName>
        <ecNumber evidence="3">3.2.1.51</ecNumber>
    </recommendedName>
</protein>
<evidence type="ECO:0000256" key="5">
    <source>
        <dbReference type="ARBA" id="ARBA00022801"/>
    </source>
</evidence>
<evidence type="ECO:0000256" key="4">
    <source>
        <dbReference type="ARBA" id="ARBA00022729"/>
    </source>
</evidence>
<evidence type="ECO:0000256" key="1">
    <source>
        <dbReference type="ARBA" id="ARBA00004071"/>
    </source>
</evidence>
<keyword evidence="9" id="KW-1185">Reference proteome</keyword>
<dbReference type="SUPFAM" id="SSF51445">
    <property type="entry name" value="(Trans)glycosidases"/>
    <property type="match status" value="1"/>
</dbReference>
<evidence type="ECO:0000259" key="7">
    <source>
        <dbReference type="Pfam" id="PF01120"/>
    </source>
</evidence>
<accession>A0ABW5PB22</accession>
<dbReference type="Proteomes" id="UP001597541">
    <property type="component" value="Unassembled WGS sequence"/>
</dbReference>
<feature type="domain" description="Glycoside hydrolase family 29 N-terminal" evidence="7">
    <location>
        <begin position="41"/>
        <end position="314"/>
    </location>
</feature>
<reference evidence="9" key="1">
    <citation type="journal article" date="2019" name="Int. J. Syst. Evol. Microbiol.">
        <title>The Global Catalogue of Microorganisms (GCM) 10K type strain sequencing project: providing services to taxonomists for standard genome sequencing and annotation.</title>
        <authorList>
            <consortium name="The Broad Institute Genomics Platform"/>
            <consortium name="The Broad Institute Genome Sequencing Center for Infectious Disease"/>
            <person name="Wu L."/>
            <person name="Ma J."/>
        </authorList>
    </citation>
    <scope>NUCLEOTIDE SEQUENCE [LARGE SCALE GENOMIC DNA]</scope>
    <source>
        <strain evidence="9">KCTC 3950</strain>
    </source>
</reference>
<dbReference type="PANTHER" id="PTHR10030">
    <property type="entry name" value="ALPHA-L-FUCOSIDASE"/>
    <property type="match status" value="1"/>
</dbReference>
<evidence type="ECO:0000256" key="3">
    <source>
        <dbReference type="ARBA" id="ARBA00012662"/>
    </source>
</evidence>
<keyword evidence="5" id="KW-0378">Hydrolase</keyword>
<evidence type="ECO:0000313" key="9">
    <source>
        <dbReference type="Proteomes" id="UP001597541"/>
    </source>
</evidence>